<keyword evidence="6" id="KW-0865">Zymogen</keyword>
<keyword evidence="4" id="KW-0378">Hydrolase</keyword>
<dbReference type="PANTHER" id="PTHR12411">
    <property type="entry name" value="CYSTEINE PROTEASE FAMILY C1-RELATED"/>
    <property type="match status" value="1"/>
</dbReference>
<name>A0A2A2KA32_9BILA</name>
<evidence type="ECO:0000256" key="1">
    <source>
        <dbReference type="ARBA" id="ARBA00008455"/>
    </source>
</evidence>
<keyword evidence="5" id="KW-0788">Thiol protease</keyword>
<feature type="domain" description="Peptidase C1A papain C-terminal" evidence="9">
    <location>
        <begin position="83"/>
        <end position="333"/>
    </location>
</feature>
<comment type="similarity">
    <text evidence="1">Belongs to the peptidase C1 family.</text>
</comment>
<evidence type="ECO:0000256" key="8">
    <source>
        <dbReference type="SAM" id="SignalP"/>
    </source>
</evidence>
<accession>A0A2A2KA32</accession>
<dbReference type="PROSITE" id="PS00640">
    <property type="entry name" value="THIOL_PROTEASE_ASN"/>
    <property type="match status" value="1"/>
</dbReference>
<dbReference type="OrthoDB" id="10058785at2759"/>
<dbReference type="Gene3D" id="3.90.70.10">
    <property type="entry name" value="Cysteine proteinases"/>
    <property type="match status" value="1"/>
</dbReference>
<keyword evidence="3 8" id="KW-0732">Signal</keyword>
<dbReference type="SMART" id="SM00645">
    <property type="entry name" value="Pept_C1"/>
    <property type="match status" value="1"/>
</dbReference>
<dbReference type="InterPro" id="IPR013128">
    <property type="entry name" value="Peptidase_C1A"/>
</dbReference>
<keyword evidence="11" id="KW-1185">Reference proteome</keyword>
<dbReference type="PROSITE" id="PS00639">
    <property type="entry name" value="THIOL_PROTEASE_HIS"/>
    <property type="match status" value="1"/>
</dbReference>
<feature type="signal peptide" evidence="8">
    <location>
        <begin position="1"/>
        <end position="16"/>
    </location>
</feature>
<sequence>MRSLLVALALVAASYAFVAQKTIHPDPQAIVNKINAGQNLWKAAVKAKPIENIKKKLMDVKYTQLPAGTPEHPEITTIKDDDVPDSFDARTAWPNCQNIGFIRDQSDCGSCWAFGAAEAMSDRTCIQSNGNVNVKLSADDILSCCGNKCGDGCEGGYPIEAWNFWVKTGVCTGGAYGDTTTCRPYEIPPCGNHGNVSYDPCPDEEYPTPTCKKQCVTGYSTSYIDDKHFGKTAAAVSKKVAAIQKEIMTNGPVEAAYTVYEDFYYYNGGIYKYQYGGMVGGHAVKILGWGTEGGVDYWLVANSWAADWGESGYFRILRGTNECGIEHAIVAGRFLEISIP</sequence>
<evidence type="ECO:0000256" key="4">
    <source>
        <dbReference type="ARBA" id="ARBA00022801"/>
    </source>
</evidence>
<dbReference type="PROSITE" id="PS00139">
    <property type="entry name" value="THIOL_PROTEASE_CYS"/>
    <property type="match status" value="1"/>
</dbReference>
<dbReference type="Pfam" id="PF00112">
    <property type="entry name" value="Peptidase_C1"/>
    <property type="match status" value="1"/>
</dbReference>
<dbReference type="CDD" id="cd02620">
    <property type="entry name" value="Peptidase_C1A_CathepsinB"/>
    <property type="match status" value="1"/>
</dbReference>
<gene>
    <name evidence="10" type="ORF">WR25_05366</name>
</gene>
<evidence type="ECO:0000256" key="3">
    <source>
        <dbReference type="ARBA" id="ARBA00022729"/>
    </source>
</evidence>
<dbReference type="Proteomes" id="UP000218231">
    <property type="component" value="Unassembled WGS sequence"/>
</dbReference>
<dbReference type="GO" id="GO:0006508">
    <property type="term" value="P:proteolysis"/>
    <property type="evidence" value="ECO:0007669"/>
    <property type="project" value="UniProtKB-KW"/>
</dbReference>
<dbReference type="SUPFAM" id="SSF54001">
    <property type="entry name" value="Cysteine proteinases"/>
    <property type="match status" value="1"/>
</dbReference>
<evidence type="ECO:0000313" key="10">
    <source>
        <dbReference type="EMBL" id="PAV70733.1"/>
    </source>
</evidence>
<keyword evidence="7" id="KW-1015">Disulfide bond</keyword>
<dbReference type="InterPro" id="IPR025660">
    <property type="entry name" value="Pept_his_AS"/>
</dbReference>
<feature type="chain" id="PRO_5018780820" description="Peptidase C1A papain C-terminal domain-containing protein" evidence="8">
    <location>
        <begin position="17"/>
        <end position="340"/>
    </location>
</feature>
<dbReference type="STRING" id="2018661.A0A2A2KA32"/>
<evidence type="ECO:0000256" key="2">
    <source>
        <dbReference type="ARBA" id="ARBA00022670"/>
    </source>
</evidence>
<dbReference type="GO" id="GO:0008234">
    <property type="term" value="F:cysteine-type peptidase activity"/>
    <property type="evidence" value="ECO:0007669"/>
    <property type="project" value="UniProtKB-KW"/>
</dbReference>
<organism evidence="10 11">
    <name type="scientific">Diploscapter pachys</name>
    <dbReference type="NCBI Taxonomy" id="2018661"/>
    <lineage>
        <taxon>Eukaryota</taxon>
        <taxon>Metazoa</taxon>
        <taxon>Ecdysozoa</taxon>
        <taxon>Nematoda</taxon>
        <taxon>Chromadorea</taxon>
        <taxon>Rhabditida</taxon>
        <taxon>Rhabditina</taxon>
        <taxon>Rhabditomorpha</taxon>
        <taxon>Rhabditoidea</taxon>
        <taxon>Rhabditidae</taxon>
        <taxon>Diploscapter</taxon>
    </lineage>
</organism>
<proteinExistence type="inferred from homology"/>
<protein>
    <recommendedName>
        <fullName evidence="9">Peptidase C1A papain C-terminal domain-containing protein</fullName>
    </recommendedName>
</protein>
<comment type="caution">
    <text evidence="10">The sequence shown here is derived from an EMBL/GenBank/DDBJ whole genome shotgun (WGS) entry which is preliminary data.</text>
</comment>
<reference evidence="10 11" key="1">
    <citation type="journal article" date="2017" name="Curr. Biol.">
        <title>Genome architecture and evolution of a unichromosomal asexual nematode.</title>
        <authorList>
            <person name="Fradin H."/>
            <person name="Zegar C."/>
            <person name="Gutwein M."/>
            <person name="Lucas J."/>
            <person name="Kovtun M."/>
            <person name="Corcoran D."/>
            <person name="Baugh L.R."/>
            <person name="Kiontke K."/>
            <person name="Gunsalus K."/>
            <person name="Fitch D.H."/>
            <person name="Piano F."/>
        </authorList>
    </citation>
    <scope>NUCLEOTIDE SEQUENCE [LARGE SCALE GENOMIC DNA]</scope>
    <source>
        <strain evidence="10">PF1309</strain>
    </source>
</reference>
<evidence type="ECO:0000259" key="9">
    <source>
        <dbReference type="SMART" id="SM00645"/>
    </source>
</evidence>
<evidence type="ECO:0000256" key="5">
    <source>
        <dbReference type="ARBA" id="ARBA00022807"/>
    </source>
</evidence>
<dbReference type="EMBL" id="LIAE01009215">
    <property type="protein sequence ID" value="PAV70733.1"/>
    <property type="molecule type" value="Genomic_DNA"/>
</dbReference>
<evidence type="ECO:0000256" key="7">
    <source>
        <dbReference type="ARBA" id="ARBA00023157"/>
    </source>
</evidence>
<dbReference type="InterPro" id="IPR038765">
    <property type="entry name" value="Papain-like_cys_pep_sf"/>
</dbReference>
<dbReference type="InterPro" id="IPR000169">
    <property type="entry name" value="Pept_cys_AS"/>
</dbReference>
<dbReference type="PRINTS" id="PR00705">
    <property type="entry name" value="PAPAIN"/>
</dbReference>
<keyword evidence="2" id="KW-0645">Protease</keyword>
<evidence type="ECO:0000313" key="11">
    <source>
        <dbReference type="Proteomes" id="UP000218231"/>
    </source>
</evidence>
<dbReference type="AlphaFoldDB" id="A0A2A2KA32"/>
<dbReference type="InterPro" id="IPR000668">
    <property type="entry name" value="Peptidase_C1A_C"/>
</dbReference>
<dbReference type="InterPro" id="IPR025661">
    <property type="entry name" value="Pept_asp_AS"/>
</dbReference>
<evidence type="ECO:0000256" key="6">
    <source>
        <dbReference type="ARBA" id="ARBA00023145"/>
    </source>
</evidence>
<dbReference type="FunFam" id="3.90.70.10:FF:000031">
    <property type="entry name" value="Cathepsin B"/>
    <property type="match status" value="1"/>
</dbReference>